<reference evidence="1" key="2">
    <citation type="journal article" date="2015" name="Data Brief">
        <title>Shoot transcriptome of the giant reed, Arundo donax.</title>
        <authorList>
            <person name="Barrero R.A."/>
            <person name="Guerrero F.D."/>
            <person name="Moolhuijzen P."/>
            <person name="Goolsby J.A."/>
            <person name="Tidwell J."/>
            <person name="Bellgard S.E."/>
            <person name="Bellgard M.I."/>
        </authorList>
    </citation>
    <scope>NUCLEOTIDE SEQUENCE</scope>
    <source>
        <tissue evidence="1">Shoot tissue taken approximately 20 cm above the soil surface</tissue>
    </source>
</reference>
<proteinExistence type="predicted"/>
<protein>
    <submittedName>
        <fullName evidence="1">Uncharacterized protein</fullName>
    </submittedName>
</protein>
<sequence length="16" mass="1807">MQYHVLQVDAHPPASN</sequence>
<accession>A0A0A8YG29</accession>
<dbReference type="EMBL" id="GBRH01273164">
    <property type="protein sequence ID" value="JAD24731.1"/>
    <property type="molecule type" value="Transcribed_RNA"/>
</dbReference>
<reference evidence="1" key="1">
    <citation type="submission" date="2014-09" db="EMBL/GenBank/DDBJ databases">
        <authorList>
            <person name="Magalhaes I.L.F."/>
            <person name="Oliveira U."/>
            <person name="Santos F.R."/>
            <person name="Vidigal T.H.D.A."/>
            <person name="Brescovit A.D."/>
            <person name="Santos A.J."/>
        </authorList>
    </citation>
    <scope>NUCLEOTIDE SEQUENCE</scope>
    <source>
        <tissue evidence="1">Shoot tissue taken approximately 20 cm above the soil surface</tissue>
    </source>
</reference>
<name>A0A0A8YG29_ARUDO</name>
<dbReference type="AlphaFoldDB" id="A0A0A8YG29"/>
<organism evidence="1">
    <name type="scientific">Arundo donax</name>
    <name type="common">Giant reed</name>
    <name type="synonym">Donax arundinaceus</name>
    <dbReference type="NCBI Taxonomy" id="35708"/>
    <lineage>
        <taxon>Eukaryota</taxon>
        <taxon>Viridiplantae</taxon>
        <taxon>Streptophyta</taxon>
        <taxon>Embryophyta</taxon>
        <taxon>Tracheophyta</taxon>
        <taxon>Spermatophyta</taxon>
        <taxon>Magnoliopsida</taxon>
        <taxon>Liliopsida</taxon>
        <taxon>Poales</taxon>
        <taxon>Poaceae</taxon>
        <taxon>PACMAD clade</taxon>
        <taxon>Arundinoideae</taxon>
        <taxon>Arundineae</taxon>
        <taxon>Arundo</taxon>
    </lineage>
</organism>
<evidence type="ECO:0000313" key="1">
    <source>
        <dbReference type="EMBL" id="JAD24731.1"/>
    </source>
</evidence>